<dbReference type="OrthoDB" id="9779595at2"/>
<evidence type="ECO:0000256" key="1">
    <source>
        <dbReference type="SAM" id="Coils"/>
    </source>
</evidence>
<protein>
    <recommendedName>
        <fullName evidence="3">Band 7 domain-containing protein</fullName>
    </recommendedName>
</protein>
<name>A0A518C0M8_9BACT</name>
<evidence type="ECO:0000259" key="3">
    <source>
        <dbReference type="Pfam" id="PF01145"/>
    </source>
</evidence>
<dbReference type="Proteomes" id="UP000320386">
    <property type="component" value="Chromosome"/>
</dbReference>
<reference evidence="4 5" key="1">
    <citation type="submission" date="2019-02" db="EMBL/GenBank/DDBJ databases">
        <title>Deep-cultivation of Planctomycetes and their phenomic and genomic characterization uncovers novel biology.</title>
        <authorList>
            <person name="Wiegand S."/>
            <person name="Jogler M."/>
            <person name="Boedeker C."/>
            <person name="Pinto D."/>
            <person name="Vollmers J."/>
            <person name="Rivas-Marin E."/>
            <person name="Kohn T."/>
            <person name="Peeters S.H."/>
            <person name="Heuer A."/>
            <person name="Rast P."/>
            <person name="Oberbeckmann S."/>
            <person name="Bunk B."/>
            <person name="Jeske O."/>
            <person name="Meyerdierks A."/>
            <person name="Storesund J.E."/>
            <person name="Kallscheuer N."/>
            <person name="Luecker S."/>
            <person name="Lage O.M."/>
            <person name="Pohl T."/>
            <person name="Merkel B.J."/>
            <person name="Hornburger P."/>
            <person name="Mueller R.-W."/>
            <person name="Bruemmer F."/>
            <person name="Labrenz M."/>
            <person name="Spormann A.M."/>
            <person name="Op den Camp H."/>
            <person name="Overmann J."/>
            <person name="Amann R."/>
            <person name="Jetten M.S.M."/>
            <person name="Mascher T."/>
            <person name="Medema M.H."/>
            <person name="Devos D.P."/>
            <person name="Kaster A.-K."/>
            <person name="Ovreas L."/>
            <person name="Rohde M."/>
            <person name="Galperin M.Y."/>
            <person name="Jogler C."/>
        </authorList>
    </citation>
    <scope>NUCLEOTIDE SEQUENCE [LARGE SCALE GENOMIC DNA]</scope>
    <source>
        <strain evidence="4 5">Pan265</strain>
    </source>
</reference>
<proteinExistence type="predicted"/>
<dbReference type="InterPro" id="IPR001107">
    <property type="entry name" value="Band_7"/>
</dbReference>
<feature type="domain" description="Band 7" evidence="3">
    <location>
        <begin position="66"/>
        <end position="280"/>
    </location>
</feature>
<keyword evidence="1" id="KW-0175">Coiled coil</keyword>
<feature type="coiled-coil region" evidence="1">
    <location>
        <begin position="255"/>
        <end position="282"/>
    </location>
</feature>
<accession>A0A518C0M8</accession>
<dbReference type="EMBL" id="CP036280">
    <property type="protein sequence ID" value="QDU72757.1"/>
    <property type="molecule type" value="Genomic_DNA"/>
</dbReference>
<feature type="transmembrane region" description="Helical" evidence="2">
    <location>
        <begin position="44"/>
        <end position="65"/>
    </location>
</feature>
<dbReference type="RefSeq" id="WP_145446919.1">
    <property type="nucleotide sequence ID" value="NZ_CP036280.1"/>
</dbReference>
<sequence length="444" mass="49048">MNDTRDPLTELEPTQPAVEAADSMDAQELDAAQQSLADAMQVSFRLLTVIMVCLVLFYIFGSGWFQVSEQEKAVRLFFGEIAGDQSQQVLEPGWKPNWPYPVGENVRIPTAPRTIMIDKAFWFEVTERDQGKTLDEMAGGAGPLNPELDGALITGDANVVHAQFEASYRIGDGPSDPINYVTNVGDVALADALVRSAAESGIIRAVAEVEADDAVRGRINQNRAKLYANEILDGLATGIEITTLPAKRTTMPLSVLAAYRQVNDAESERANLINQARQEATQILRDTAGPGADGLFRLIQDFELAQSAGDAERAAELQALLDRSLTDQRLPEAYGGEPIVGEVRSTLNGALAFRTQEVEQIRTEVQRFESLLEMHGEVPAIVENRVRENARRAILGGEDNEAFWLAPGEIRIQVNRDPDVQRRVDERRLQAIQEQSNERREVIR</sequence>
<dbReference type="Pfam" id="PF01145">
    <property type="entry name" value="Band_7"/>
    <property type="match status" value="1"/>
</dbReference>
<evidence type="ECO:0000256" key="2">
    <source>
        <dbReference type="SAM" id="Phobius"/>
    </source>
</evidence>
<keyword evidence="2" id="KW-0472">Membrane</keyword>
<dbReference type="KEGG" id="mcad:Pan265_26310"/>
<keyword evidence="2" id="KW-0812">Transmembrane</keyword>
<dbReference type="AlphaFoldDB" id="A0A518C0M8"/>
<keyword evidence="5" id="KW-1185">Reference proteome</keyword>
<evidence type="ECO:0000313" key="4">
    <source>
        <dbReference type="EMBL" id="QDU72757.1"/>
    </source>
</evidence>
<keyword evidence="2" id="KW-1133">Transmembrane helix</keyword>
<evidence type="ECO:0000313" key="5">
    <source>
        <dbReference type="Proteomes" id="UP000320386"/>
    </source>
</evidence>
<organism evidence="4 5">
    <name type="scientific">Mucisphaera calidilacus</name>
    <dbReference type="NCBI Taxonomy" id="2527982"/>
    <lineage>
        <taxon>Bacteria</taxon>
        <taxon>Pseudomonadati</taxon>
        <taxon>Planctomycetota</taxon>
        <taxon>Phycisphaerae</taxon>
        <taxon>Phycisphaerales</taxon>
        <taxon>Phycisphaeraceae</taxon>
        <taxon>Mucisphaera</taxon>
    </lineage>
</organism>
<gene>
    <name evidence="4" type="ORF">Pan265_26310</name>
</gene>